<feature type="compositionally biased region" description="Low complexity" evidence="1">
    <location>
        <begin position="73"/>
        <end position="82"/>
    </location>
</feature>
<feature type="compositionally biased region" description="Basic and acidic residues" evidence="1">
    <location>
        <begin position="25"/>
        <end position="40"/>
    </location>
</feature>
<keyword evidence="4" id="KW-1185">Reference proteome</keyword>
<accession>A0A8H8U3A3</accession>
<feature type="region of interest" description="Disordered" evidence="1">
    <location>
        <begin position="70"/>
        <end position="91"/>
    </location>
</feature>
<feature type="compositionally biased region" description="Low complexity" evidence="1">
    <location>
        <begin position="312"/>
        <end position="332"/>
    </location>
</feature>
<protein>
    <recommendedName>
        <fullName evidence="2">Gag1-like clamp domain-containing protein</fullName>
    </recommendedName>
</protein>
<dbReference type="OrthoDB" id="5422958at2759"/>
<feature type="compositionally biased region" description="Polar residues" evidence="1">
    <location>
        <begin position="398"/>
        <end position="410"/>
    </location>
</feature>
<feature type="region of interest" description="Disordered" evidence="1">
    <location>
        <begin position="150"/>
        <end position="192"/>
    </location>
</feature>
<feature type="compositionally biased region" description="Acidic residues" evidence="1">
    <location>
        <begin position="412"/>
        <end position="426"/>
    </location>
</feature>
<dbReference type="AlphaFoldDB" id="A0A8H8U3A3"/>
<feature type="domain" description="Gag1-like clamp" evidence="2">
    <location>
        <begin position="331"/>
        <end position="487"/>
    </location>
</feature>
<evidence type="ECO:0000259" key="2">
    <source>
        <dbReference type="Pfam" id="PF13259"/>
    </source>
</evidence>
<dbReference type="Pfam" id="PF13259">
    <property type="entry name" value="clamp_Gag1-like"/>
    <property type="match status" value="1"/>
</dbReference>
<evidence type="ECO:0000313" key="3">
    <source>
        <dbReference type="EMBL" id="TVY32345.1"/>
    </source>
</evidence>
<sequence>MPQALPAAKPGNAGGSPIGTASRGTCHELMQKAEAGHPQDAESMSVMSNGEGQPAQDAPALNVALPEEHHALQHQQQRQQQQATRSDSSTQYANIISRNSASDDDRGVRATLTTTESDLLDDAAVVKHSYNHGQAPPPQGESIARRTFRDASPPNISTTSLKEHSIPGQDHSQLIPSTTSKTISSHRKANGRTTAAKNIPHEGKMHFGGNSGPGSVAYRRRAMANTNAITIYEADLASEDRAKQKEAIKKYLGEVVKEDWEWEWPPPVSAQDGTSELDLHHSELEDPVGLEWRERDEWLSGGSDSEPEATMPGPKSSKSPKTPKSPGSPKSPFRFDNPDDVGDSIRKTGQERKRRRKRRLREEMEANDGMRCFNERRDAWTGARHVRAVTHTLPVPKRQSQSSGDGSSTAVDLEEIDDDYEDDDTEIPTAPPILPPTNDMRKSITPDAYNTIYDKVILQSLTPSCPMNLKDVTRSCVQGWKRDGEWPPKSVPESPGTRRRRMSVADLFSSGKRQNTPKQPAKEKDNEGDKKEEKTPTAGPFKKFKHKIMTMRRGSTADKDGNGEGGAAPAA</sequence>
<feature type="region of interest" description="Disordered" evidence="1">
    <location>
        <begin position="480"/>
        <end position="571"/>
    </location>
</feature>
<dbReference type="PANTHER" id="PTHR28065:SF1">
    <property type="entry name" value="DUF4050 DOMAIN-CONTAINING PROTEIN"/>
    <property type="match status" value="1"/>
</dbReference>
<feature type="region of interest" description="Disordered" evidence="1">
    <location>
        <begin position="1"/>
        <end position="57"/>
    </location>
</feature>
<feature type="compositionally biased region" description="Polar residues" evidence="1">
    <location>
        <begin position="170"/>
        <end position="183"/>
    </location>
</feature>
<dbReference type="InterPro" id="IPR025124">
    <property type="entry name" value="Gag1-like_clamp"/>
</dbReference>
<name>A0A8H8U3A3_9HELO</name>
<evidence type="ECO:0000256" key="1">
    <source>
        <dbReference type="SAM" id="MobiDB-lite"/>
    </source>
</evidence>
<reference evidence="3 4" key="1">
    <citation type="submission" date="2018-05" db="EMBL/GenBank/DDBJ databases">
        <title>Genome sequencing and assembly of the regulated plant pathogen Lachnellula willkommii and related sister species for the development of diagnostic species identification markers.</title>
        <authorList>
            <person name="Giroux E."/>
            <person name="Bilodeau G."/>
        </authorList>
    </citation>
    <scope>NUCLEOTIDE SEQUENCE [LARGE SCALE GENOMIC DNA]</scope>
    <source>
        <strain evidence="3 4">CBS 197.66</strain>
    </source>
</reference>
<evidence type="ECO:0000313" key="4">
    <source>
        <dbReference type="Proteomes" id="UP000462212"/>
    </source>
</evidence>
<organism evidence="3 4">
    <name type="scientific">Lachnellula subtilissima</name>
    <dbReference type="NCBI Taxonomy" id="602034"/>
    <lineage>
        <taxon>Eukaryota</taxon>
        <taxon>Fungi</taxon>
        <taxon>Dikarya</taxon>
        <taxon>Ascomycota</taxon>
        <taxon>Pezizomycotina</taxon>
        <taxon>Leotiomycetes</taxon>
        <taxon>Helotiales</taxon>
        <taxon>Lachnaceae</taxon>
        <taxon>Lachnellula</taxon>
    </lineage>
</organism>
<gene>
    <name evidence="3" type="ORF">LSUB1_G008915</name>
</gene>
<dbReference type="InterPro" id="IPR053274">
    <property type="entry name" value="Fluconazole_resistance"/>
</dbReference>
<comment type="caution">
    <text evidence="3">The sequence shown here is derived from an EMBL/GenBank/DDBJ whole genome shotgun (WGS) entry which is preliminary data.</text>
</comment>
<dbReference type="EMBL" id="QGMJ01001068">
    <property type="protein sequence ID" value="TVY32345.1"/>
    <property type="molecule type" value="Genomic_DNA"/>
</dbReference>
<proteinExistence type="predicted"/>
<feature type="region of interest" description="Disordered" evidence="1">
    <location>
        <begin position="298"/>
        <end position="362"/>
    </location>
</feature>
<feature type="region of interest" description="Disordered" evidence="1">
    <location>
        <begin position="391"/>
        <end position="442"/>
    </location>
</feature>
<dbReference type="Proteomes" id="UP000462212">
    <property type="component" value="Unassembled WGS sequence"/>
</dbReference>
<feature type="compositionally biased region" description="Basic and acidic residues" evidence="1">
    <location>
        <begin position="520"/>
        <end position="535"/>
    </location>
</feature>
<dbReference type="PANTHER" id="PTHR28065">
    <property type="entry name" value="FREQUENIN"/>
    <property type="match status" value="1"/>
</dbReference>